<keyword evidence="2 14" id="KW-0540">Nuclease</keyword>
<keyword evidence="3 14" id="KW-0479">Metal-binding</keyword>
<evidence type="ECO:0000256" key="11">
    <source>
        <dbReference type="ARBA" id="ARBA00023014"/>
    </source>
</evidence>
<dbReference type="Gene3D" id="3.40.50.300">
    <property type="entry name" value="P-loop containing nucleotide triphosphate hydrolases"/>
    <property type="match status" value="4"/>
</dbReference>
<dbReference type="Pfam" id="PF12705">
    <property type="entry name" value="PDDEXK_1"/>
    <property type="match status" value="1"/>
</dbReference>
<keyword evidence="10 14" id="KW-0408">Iron</keyword>
<evidence type="ECO:0000256" key="8">
    <source>
        <dbReference type="ARBA" id="ARBA00022839"/>
    </source>
</evidence>
<evidence type="ECO:0000256" key="10">
    <source>
        <dbReference type="ARBA" id="ARBA00023004"/>
    </source>
</evidence>
<evidence type="ECO:0000256" key="14">
    <source>
        <dbReference type="HAMAP-Rule" id="MF_01452"/>
    </source>
</evidence>
<dbReference type="OrthoDB" id="9758506at2"/>
<evidence type="ECO:0000313" key="17">
    <source>
        <dbReference type="Proteomes" id="UP000310334"/>
    </source>
</evidence>
<accession>A0A4S4BYD1</accession>
<reference evidence="16 17" key="1">
    <citation type="submission" date="2019-04" db="EMBL/GenBank/DDBJ databases">
        <title>Bacillus sediminilitoris sp. nov., isolated from a tidal flat sediment on the East China Sea.</title>
        <authorList>
            <person name="Wei Y."/>
            <person name="Mao H."/>
            <person name="Fang J."/>
        </authorList>
    </citation>
    <scope>NUCLEOTIDE SEQUENCE [LARGE SCALE GENOMIC DNA]</scope>
    <source>
        <strain evidence="16 17">DSL-17</strain>
    </source>
</reference>
<gene>
    <name evidence="14 16" type="primary">addB</name>
    <name evidence="16" type="ORF">E6W99_11195</name>
</gene>
<dbReference type="InterPro" id="IPR027417">
    <property type="entry name" value="P-loop_NTPase"/>
</dbReference>
<evidence type="ECO:0000256" key="9">
    <source>
        <dbReference type="ARBA" id="ARBA00022840"/>
    </source>
</evidence>
<protein>
    <recommendedName>
        <fullName evidence="14">ATP-dependent helicase/deoxyribonuclease subunit B</fullName>
        <ecNumber evidence="14">3.1.-.-</ecNumber>
    </recommendedName>
    <alternativeName>
        <fullName evidence="14">ATP-dependent helicase/nuclease subunit AddB</fullName>
    </alternativeName>
</protein>
<dbReference type="HAMAP" id="MF_01452">
    <property type="entry name" value="AddB_type1"/>
    <property type="match status" value="1"/>
</dbReference>
<evidence type="ECO:0000256" key="3">
    <source>
        <dbReference type="ARBA" id="ARBA00022723"/>
    </source>
</evidence>
<dbReference type="RefSeq" id="WP_136353832.1">
    <property type="nucleotide sequence ID" value="NZ_CP046266.1"/>
</dbReference>
<dbReference type="InterPro" id="IPR049035">
    <property type="entry name" value="ADDB_N"/>
</dbReference>
<proteinExistence type="inferred from homology"/>
<dbReference type="PROSITE" id="PS51217">
    <property type="entry name" value="UVRD_HELICASE_CTER"/>
    <property type="match status" value="1"/>
</dbReference>
<keyword evidence="12 14" id="KW-0238">DNA-binding</keyword>
<keyword evidence="8 14" id="KW-0269">Exonuclease</keyword>
<comment type="caution">
    <text evidence="16">The sequence shown here is derived from an EMBL/GenBank/DDBJ whole genome shotgun (WGS) entry which is preliminary data.</text>
</comment>
<organism evidence="16 17">
    <name type="scientific">Metabacillus sediminilitoris</name>
    <dbReference type="NCBI Taxonomy" id="2567941"/>
    <lineage>
        <taxon>Bacteria</taxon>
        <taxon>Bacillati</taxon>
        <taxon>Bacillota</taxon>
        <taxon>Bacilli</taxon>
        <taxon>Bacillales</taxon>
        <taxon>Bacillaceae</taxon>
        <taxon>Metabacillus</taxon>
    </lineage>
</organism>
<keyword evidence="13 14" id="KW-0234">DNA repair</keyword>
<keyword evidence="1 14" id="KW-0004">4Fe-4S</keyword>
<dbReference type="PANTHER" id="PTHR30591">
    <property type="entry name" value="RECBCD ENZYME SUBUNIT RECC"/>
    <property type="match status" value="1"/>
</dbReference>
<keyword evidence="4 14" id="KW-0547">Nucleotide-binding</keyword>
<evidence type="ECO:0000256" key="7">
    <source>
        <dbReference type="ARBA" id="ARBA00022806"/>
    </source>
</evidence>
<keyword evidence="6 14" id="KW-0378">Hydrolase</keyword>
<dbReference type="InterPro" id="IPR038726">
    <property type="entry name" value="PDDEXK_AddAB-type"/>
</dbReference>
<dbReference type="InterPro" id="IPR014017">
    <property type="entry name" value="DNA_helicase_UvrD-like_C"/>
</dbReference>
<dbReference type="Proteomes" id="UP000310334">
    <property type="component" value="Unassembled WGS sequence"/>
</dbReference>
<comment type="function">
    <text evidence="14">The heterodimer acts as both an ATP-dependent DNA helicase and an ATP-dependent, dual-direction single-stranded exonuclease. Recognizes the chi site generating a DNA molecule suitable for the initiation of homologous recombination. The AddB subunit has 5' -&gt; 3' nuclease activity but not helicase activity.</text>
</comment>
<comment type="cofactor">
    <cofactor evidence="14">
        <name>[4Fe-4S] cluster</name>
        <dbReference type="ChEBI" id="CHEBI:49883"/>
    </cofactor>
    <text evidence="14">Binds 1 [4Fe-4S] cluster.</text>
</comment>
<dbReference type="GO" id="GO:0008409">
    <property type="term" value="F:5'-3' exonuclease activity"/>
    <property type="evidence" value="ECO:0007669"/>
    <property type="project" value="UniProtKB-UniRule"/>
</dbReference>
<feature type="binding site" evidence="14">
    <location>
        <position position="1119"/>
    </location>
    <ligand>
        <name>[4Fe-4S] cluster</name>
        <dbReference type="ChEBI" id="CHEBI:49883"/>
    </ligand>
</feature>
<feature type="domain" description="UvrD-like helicase C-terminal" evidence="15">
    <location>
        <begin position="278"/>
        <end position="595"/>
    </location>
</feature>
<sequence length="1162" mass="134766">MSIQFILGRSGSGKTETILNEIRMKLFEEPMGRPIIYLVPDQMTFGAEYELIKTPNLGGMIRAQTFSFSRLAWRILQETGGMTRHHLSSTGIQMMLRKLVEQYKQEFKVFTKASDKNGFIEQLEVMLTEFKRYCLTPQELENYLTSANTDQDKKSLTDKLHDMALLYKQLEIQLSEKYVDSEDYLRLLSEKVQDSDYLRSADLYIDGFHSFTPQEYEVVSALMKHAANVKISLTADKPYEEHLPHELHLFQMTGKTYNKLHKLALEEGMEVDEPLLLREQHRYHHPSLKHVEKCFDTRPTSVFEDHPNVTIFQAANRRSEVEGIARQIHKLIRQEQYRYRDIALLIRNSNDYRDVIEQVFRDYEIPFFIDQKRSMLNHPLVELIRSTLEIINGHWRYEAVFRAIKTELLFPFEVNKETMREEMDLLENYVLSYGIQGSRWTKDERFRYRRFYTLEDDFVVTDEEKQMEEKLNKLRDIVVKPITTLQKRLKRSKTGQALAEALYLYLEDLQIPEKMESLRMNAEEKGFLLEAREHDQAWQAVISLLDEFVEMLKDEQVSIKLFAEILETGLESMKFSLVPPAIDQVLIADLERSRFFHIKCSFILGANDGVLPARPKEEGILTEDDREALHYQGIDLAPSARQQLLDENFIIYMGLSSPSEKLYLSYPMADEEGKSLLPSVIVKRIEEMFPTIEKRRLLNEPEVLSLEEQLLFIVNKNVTLSYVTSQLQSWKRGYPILPIWWDAYNHFVTSENQTLTKRVLSSLSYENKPEQLETSISRELYGEHIQGSVSRMEQFTSCPFSHFATHGLKLRERQFFKLEAPDIGQMFHSSLKLISDRLQELNKDWKELTKEQCERLANDAVEKLAPRLQREILLSSNRYHYIKRKLQKILARASKILSDHAKASGFAPIGLELGFGKGGELPPIRFTLPNGCTMEVAGRIDRVDKATGSNGVLLRIVDYKSSDKNVQLSEVYYGLALQMLTYLDVIISNSSKWLGVEATPAGVLYFHVHDPMIQANTLLSEEKLDDEIFKKFKMKGLLLGDEEAVRLMDNNLSEGSTSNIIAAGLKKEGGFRSTSSIASKDEFDLLRNHVRSTFKKIGTDITDGIIDISPYKLKDKMPCTFCEYKSVCQFDESLSENQYRILKSEKNDDVLKRMREEGKGNE</sequence>
<dbReference type="SUPFAM" id="SSF52540">
    <property type="entry name" value="P-loop containing nucleoside triphosphate hydrolases"/>
    <property type="match status" value="1"/>
</dbReference>
<keyword evidence="7 14" id="KW-0347">Helicase</keyword>
<feature type="binding site" evidence="14">
    <location>
        <position position="1122"/>
    </location>
    <ligand>
        <name>[4Fe-4S] cluster</name>
        <dbReference type="ChEBI" id="CHEBI:49883"/>
    </ligand>
</feature>
<evidence type="ECO:0000256" key="6">
    <source>
        <dbReference type="ARBA" id="ARBA00022801"/>
    </source>
</evidence>
<dbReference type="Pfam" id="PF21445">
    <property type="entry name" value="ADDB_N"/>
    <property type="match status" value="1"/>
</dbReference>
<evidence type="ECO:0000256" key="4">
    <source>
        <dbReference type="ARBA" id="ARBA00022741"/>
    </source>
</evidence>
<comment type="subunit">
    <text evidence="14">Heterodimer of AddA and AddB.</text>
</comment>
<evidence type="ECO:0000256" key="12">
    <source>
        <dbReference type="ARBA" id="ARBA00023125"/>
    </source>
</evidence>
<feature type="binding site" evidence="14">
    <location>
        <position position="1128"/>
    </location>
    <ligand>
        <name>[4Fe-4S] cluster</name>
        <dbReference type="ChEBI" id="CHEBI:49883"/>
    </ligand>
</feature>
<dbReference type="AlphaFoldDB" id="A0A4S4BYD1"/>
<comment type="cofactor">
    <cofactor evidence="14">
        <name>Mg(2+)</name>
        <dbReference type="ChEBI" id="CHEBI:18420"/>
    </cofactor>
</comment>
<dbReference type="Gene3D" id="3.90.320.10">
    <property type="match status" value="1"/>
</dbReference>
<feature type="binding site" evidence="14">
    <location>
        <position position="798"/>
    </location>
    <ligand>
        <name>[4Fe-4S] cluster</name>
        <dbReference type="ChEBI" id="CHEBI:49883"/>
    </ligand>
</feature>
<dbReference type="FunFam" id="3.90.320.10:FF:000006">
    <property type="entry name" value="ATP-dependent helicase/deoxyribonuclease subunit B"/>
    <property type="match status" value="1"/>
</dbReference>
<dbReference type="EMBL" id="SSNT01000007">
    <property type="protein sequence ID" value="THF80226.1"/>
    <property type="molecule type" value="Genomic_DNA"/>
</dbReference>
<dbReference type="GO" id="GO:0003690">
    <property type="term" value="F:double-stranded DNA binding"/>
    <property type="evidence" value="ECO:0007669"/>
    <property type="project" value="UniProtKB-UniRule"/>
</dbReference>
<keyword evidence="17" id="KW-1185">Reference proteome</keyword>
<evidence type="ECO:0000256" key="5">
    <source>
        <dbReference type="ARBA" id="ARBA00022763"/>
    </source>
</evidence>
<evidence type="ECO:0000256" key="2">
    <source>
        <dbReference type="ARBA" id="ARBA00022722"/>
    </source>
</evidence>
<evidence type="ECO:0000259" key="15">
    <source>
        <dbReference type="PROSITE" id="PS51217"/>
    </source>
</evidence>
<dbReference type="GO" id="GO:0004386">
    <property type="term" value="F:helicase activity"/>
    <property type="evidence" value="ECO:0007669"/>
    <property type="project" value="UniProtKB-KW"/>
</dbReference>
<keyword evidence="9 14" id="KW-0067">ATP-binding</keyword>
<dbReference type="GO" id="GO:0000724">
    <property type="term" value="P:double-strand break repair via homologous recombination"/>
    <property type="evidence" value="ECO:0007669"/>
    <property type="project" value="UniProtKB-UniRule"/>
</dbReference>
<comment type="similarity">
    <text evidence="14">Belongs to the helicase family. AddB/RexB type 1 subfamily.</text>
</comment>
<dbReference type="InterPro" id="IPR014140">
    <property type="entry name" value="DNA_helicase_suAddB"/>
</dbReference>
<dbReference type="InterPro" id="IPR011604">
    <property type="entry name" value="PDDEXK-like_dom_sf"/>
</dbReference>
<dbReference type="PANTHER" id="PTHR30591:SF1">
    <property type="entry name" value="RECBCD ENZYME SUBUNIT RECC"/>
    <property type="match status" value="1"/>
</dbReference>
<evidence type="ECO:0000256" key="1">
    <source>
        <dbReference type="ARBA" id="ARBA00022485"/>
    </source>
</evidence>
<name>A0A4S4BYD1_9BACI</name>
<keyword evidence="11 14" id="KW-0411">Iron-sulfur</keyword>
<keyword evidence="5 14" id="KW-0227">DNA damage</keyword>
<dbReference type="EC" id="3.1.-.-" evidence="14"/>
<comment type="miscellaneous">
    <text evidence="14">Despite having conserved helicase domains, this subunit does not have helicase activity.</text>
</comment>
<evidence type="ECO:0000313" key="16">
    <source>
        <dbReference type="EMBL" id="THF80226.1"/>
    </source>
</evidence>
<evidence type="ECO:0000256" key="13">
    <source>
        <dbReference type="ARBA" id="ARBA00023204"/>
    </source>
</evidence>
<dbReference type="Gene3D" id="6.10.140.1030">
    <property type="match status" value="1"/>
</dbReference>
<dbReference type="GO" id="GO:0046872">
    <property type="term" value="F:metal ion binding"/>
    <property type="evidence" value="ECO:0007669"/>
    <property type="project" value="UniProtKB-KW"/>
</dbReference>
<dbReference type="NCBIfam" id="TIGR02773">
    <property type="entry name" value="addB_Gpos"/>
    <property type="match status" value="1"/>
</dbReference>
<dbReference type="GO" id="GO:0051539">
    <property type="term" value="F:4 iron, 4 sulfur cluster binding"/>
    <property type="evidence" value="ECO:0007669"/>
    <property type="project" value="UniProtKB-KW"/>
</dbReference>
<dbReference type="GO" id="GO:0005524">
    <property type="term" value="F:ATP binding"/>
    <property type="evidence" value="ECO:0007669"/>
    <property type="project" value="UniProtKB-UniRule"/>
</dbReference>